<accession>A0A0E9S765</accession>
<evidence type="ECO:0000256" key="1">
    <source>
        <dbReference type="SAM" id="Phobius"/>
    </source>
</evidence>
<proteinExistence type="predicted"/>
<reference evidence="2" key="1">
    <citation type="submission" date="2014-11" db="EMBL/GenBank/DDBJ databases">
        <authorList>
            <person name="Amaro Gonzalez C."/>
        </authorList>
    </citation>
    <scope>NUCLEOTIDE SEQUENCE</scope>
</reference>
<keyword evidence="1" id="KW-0472">Membrane</keyword>
<name>A0A0E9S765_ANGAN</name>
<feature type="transmembrane region" description="Helical" evidence="1">
    <location>
        <begin position="30"/>
        <end position="53"/>
    </location>
</feature>
<keyword evidence="1" id="KW-1133">Transmembrane helix</keyword>
<evidence type="ECO:0000313" key="2">
    <source>
        <dbReference type="EMBL" id="JAH36363.1"/>
    </source>
</evidence>
<dbReference type="AlphaFoldDB" id="A0A0E9S765"/>
<dbReference type="EMBL" id="GBXM01072214">
    <property type="protein sequence ID" value="JAH36363.1"/>
    <property type="molecule type" value="Transcribed_RNA"/>
</dbReference>
<keyword evidence="1" id="KW-0812">Transmembrane</keyword>
<organism evidence="2">
    <name type="scientific">Anguilla anguilla</name>
    <name type="common">European freshwater eel</name>
    <name type="synonym">Muraena anguilla</name>
    <dbReference type="NCBI Taxonomy" id="7936"/>
    <lineage>
        <taxon>Eukaryota</taxon>
        <taxon>Metazoa</taxon>
        <taxon>Chordata</taxon>
        <taxon>Craniata</taxon>
        <taxon>Vertebrata</taxon>
        <taxon>Euteleostomi</taxon>
        <taxon>Actinopterygii</taxon>
        <taxon>Neopterygii</taxon>
        <taxon>Teleostei</taxon>
        <taxon>Anguilliformes</taxon>
        <taxon>Anguillidae</taxon>
        <taxon>Anguilla</taxon>
    </lineage>
</organism>
<sequence length="55" mass="6566">MCHVYFLLFWTFDQLNFCTSLYSFELIIKWQFILSTSAIMLCIGFYPVFILVLGK</sequence>
<protein>
    <submittedName>
        <fullName evidence="2">Uncharacterized protein</fullName>
    </submittedName>
</protein>
<reference evidence="2" key="2">
    <citation type="journal article" date="2015" name="Fish Shellfish Immunol.">
        <title>Early steps in the European eel (Anguilla anguilla)-Vibrio vulnificus interaction in the gills: Role of the RtxA13 toxin.</title>
        <authorList>
            <person name="Callol A."/>
            <person name="Pajuelo D."/>
            <person name="Ebbesson L."/>
            <person name="Teles M."/>
            <person name="MacKenzie S."/>
            <person name="Amaro C."/>
        </authorList>
    </citation>
    <scope>NUCLEOTIDE SEQUENCE</scope>
</reference>